<protein>
    <submittedName>
        <fullName evidence="2">Uncharacterized protein</fullName>
    </submittedName>
</protein>
<dbReference type="PATRIC" id="fig|66876.3.peg.7987"/>
<dbReference type="AlphaFoldDB" id="A0A0N0GVD9"/>
<organism evidence="2 3">
    <name type="scientific">Streptomyces chattanoogensis</name>
    <dbReference type="NCBI Taxonomy" id="66876"/>
    <lineage>
        <taxon>Bacteria</taxon>
        <taxon>Bacillati</taxon>
        <taxon>Actinomycetota</taxon>
        <taxon>Actinomycetes</taxon>
        <taxon>Kitasatosporales</taxon>
        <taxon>Streptomycetaceae</taxon>
        <taxon>Streptomyces</taxon>
    </lineage>
</organism>
<feature type="compositionally biased region" description="Basic and acidic residues" evidence="1">
    <location>
        <begin position="1"/>
        <end position="18"/>
    </location>
</feature>
<sequence length="61" mass="6429">MGIKDQFQDKANELKEQAQKAMGAAPDEASDRGQQAKPEDDVVDAEIVDDEKPGDAKGGAA</sequence>
<comment type="caution">
    <text evidence="2">The sequence shown here is derived from an EMBL/GenBank/DDBJ whole genome shotgun (WGS) entry which is preliminary data.</text>
</comment>
<keyword evidence="3" id="KW-1185">Reference proteome</keyword>
<dbReference type="RefSeq" id="WP_053927751.1">
    <property type="nucleotide sequence ID" value="NZ_LGKG01000192.1"/>
</dbReference>
<gene>
    <name evidence="2" type="ORF">ADL29_36270</name>
</gene>
<evidence type="ECO:0000256" key="1">
    <source>
        <dbReference type="SAM" id="MobiDB-lite"/>
    </source>
</evidence>
<dbReference type="EMBL" id="LGKG01000192">
    <property type="protein sequence ID" value="KPC59122.1"/>
    <property type="molecule type" value="Genomic_DNA"/>
</dbReference>
<proteinExistence type="predicted"/>
<evidence type="ECO:0000313" key="2">
    <source>
        <dbReference type="EMBL" id="KPC59122.1"/>
    </source>
</evidence>
<feature type="region of interest" description="Disordered" evidence="1">
    <location>
        <begin position="1"/>
        <end position="61"/>
    </location>
</feature>
<dbReference type="Proteomes" id="UP000037982">
    <property type="component" value="Unassembled WGS sequence"/>
</dbReference>
<evidence type="ECO:0000313" key="3">
    <source>
        <dbReference type="Proteomes" id="UP000037982"/>
    </source>
</evidence>
<accession>A0A0N0GVD9</accession>
<name>A0A0N0GVD9_9ACTN</name>
<reference evidence="3" key="1">
    <citation type="submission" date="2015-07" db="EMBL/GenBank/DDBJ databases">
        <authorList>
            <person name="Ju K.-S."/>
            <person name="Doroghazi J.R."/>
            <person name="Metcalf W.W."/>
        </authorList>
    </citation>
    <scope>NUCLEOTIDE SEQUENCE [LARGE SCALE GENOMIC DNA]</scope>
    <source>
        <strain evidence="3">NRRL ISP-5002</strain>
    </source>
</reference>